<organism evidence="4 5">
    <name type="scientific">Heracleum sosnowskyi</name>
    <dbReference type="NCBI Taxonomy" id="360622"/>
    <lineage>
        <taxon>Eukaryota</taxon>
        <taxon>Viridiplantae</taxon>
        <taxon>Streptophyta</taxon>
        <taxon>Embryophyta</taxon>
        <taxon>Tracheophyta</taxon>
        <taxon>Spermatophyta</taxon>
        <taxon>Magnoliopsida</taxon>
        <taxon>eudicotyledons</taxon>
        <taxon>Gunneridae</taxon>
        <taxon>Pentapetalae</taxon>
        <taxon>asterids</taxon>
        <taxon>campanulids</taxon>
        <taxon>Apiales</taxon>
        <taxon>Apiaceae</taxon>
        <taxon>Apioideae</taxon>
        <taxon>apioid superclade</taxon>
        <taxon>Tordylieae</taxon>
        <taxon>Tordyliinae</taxon>
        <taxon>Heracleum</taxon>
    </lineage>
</organism>
<reference evidence="4" key="2">
    <citation type="submission" date="2023-05" db="EMBL/GenBank/DDBJ databases">
        <authorList>
            <person name="Schelkunov M.I."/>
        </authorList>
    </citation>
    <scope>NUCLEOTIDE SEQUENCE</scope>
    <source>
        <strain evidence="4">Hsosn_3</strain>
        <tissue evidence="4">Leaf</tissue>
    </source>
</reference>
<evidence type="ECO:0000313" key="5">
    <source>
        <dbReference type="Proteomes" id="UP001237642"/>
    </source>
</evidence>
<evidence type="ECO:0000256" key="2">
    <source>
        <dbReference type="ARBA" id="ARBA00022472"/>
    </source>
</evidence>
<keyword evidence="2" id="KW-0806">Transcription termination</keyword>
<gene>
    <name evidence="4" type="ORF">POM88_036276</name>
</gene>
<dbReference type="PANTHER" id="PTHR13068">
    <property type="entry name" value="CGI-12 PROTEIN-RELATED"/>
    <property type="match status" value="1"/>
</dbReference>
<comment type="caution">
    <text evidence="4">The sequence shown here is derived from an EMBL/GenBank/DDBJ whole genome shotgun (WGS) entry which is preliminary data.</text>
</comment>
<keyword evidence="2" id="KW-0805">Transcription regulation</keyword>
<dbReference type="EMBL" id="JAUIZM010000008">
    <property type="protein sequence ID" value="KAK1370184.1"/>
    <property type="molecule type" value="Genomic_DNA"/>
</dbReference>
<dbReference type="Proteomes" id="UP001237642">
    <property type="component" value="Unassembled WGS sequence"/>
</dbReference>
<accession>A0AAD8HPH3</accession>
<sequence length="371" mass="43092">MPQNPETVPLISKKVWWVASNFQEKLQSVLKQSTFSENVRADIIDRRYKSFVSIFKSYGFSESQVSSLFSKRPVLLYYDRDDKIKPKLEFFTKNGFSSSDLCHILALDPEIIRRNMKDLIIPSYEFLRSVLKDDASVVSAIRRCTWLLKQDLGKNLRPNVELLQSYGVPDDRIAVILRFHPRAMLQSADGFRMVVEEVKEMGFEPVKSHFITACQVKCGLSKTMWERKWDCFKKWGWSDDEILAAFMKQPNIMAVSEKKVDRVMDFLVNKMRWDISKVTCCPIVVMHSLENWTVPRCLIIQFLLSKGLETEDFPLNRVIVSTESRFQENYVEKYSAEFPELLEIKGHLDVCAQHVLAIICYLAQVSNSITL</sequence>
<keyword evidence="3" id="KW-0809">Transit peptide</keyword>
<evidence type="ECO:0000256" key="1">
    <source>
        <dbReference type="ARBA" id="ARBA00007692"/>
    </source>
</evidence>
<dbReference type="GO" id="GO:0006353">
    <property type="term" value="P:DNA-templated transcription termination"/>
    <property type="evidence" value="ECO:0007669"/>
    <property type="project" value="UniProtKB-KW"/>
</dbReference>
<keyword evidence="2" id="KW-0804">Transcription</keyword>
<reference evidence="4" key="1">
    <citation type="submission" date="2023-02" db="EMBL/GenBank/DDBJ databases">
        <title>Genome of toxic invasive species Heracleum sosnowskyi carries increased number of genes despite the absence of recent whole-genome duplications.</title>
        <authorList>
            <person name="Schelkunov M."/>
            <person name="Shtratnikova V."/>
            <person name="Makarenko M."/>
            <person name="Klepikova A."/>
            <person name="Omelchenko D."/>
            <person name="Novikova G."/>
            <person name="Obukhova E."/>
            <person name="Bogdanov V."/>
            <person name="Penin A."/>
            <person name="Logacheva M."/>
        </authorList>
    </citation>
    <scope>NUCLEOTIDE SEQUENCE</scope>
    <source>
        <strain evidence="4">Hsosn_3</strain>
        <tissue evidence="4">Leaf</tissue>
    </source>
</reference>
<protein>
    <submittedName>
        <fullName evidence="4">Transcription termination factor MTERF8, chloroplastic-like</fullName>
    </submittedName>
</protein>
<dbReference type="PANTHER" id="PTHR13068:SF166">
    <property type="entry name" value="TRANSCRIPTION TERMINATION FACTOR MTERF15, MITOCHONDRIAL-LIKE"/>
    <property type="match status" value="1"/>
</dbReference>
<dbReference type="AlphaFoldDB" id="A0AAD8HPH3"/>
<keyword evidence="5" id="KW-1185">Reference proteome</keyword>
<comment type="similarity">
    <text evidence="1">Belongs to the mTERF family.</text>
</comment>
<dbReference type="SMART" id="SM00733">
    <property type="entry name" value="Mterf"/>
    <property type="match status" value="7"/>
</dbReference>
<dbReference type="InterPro" id="IPR003690">
    <property type="entry name" value="MTERF"/>
</dbReference>
<dbReference type="Gene3D" id="1.25.70.10">
    <property type="entry name" value="Transcription termination factor 3, mitochondrial"/>
    <property type="match status" value="1"/>
</dbReference>
<dbReference type="InterPro" id="IPR038538">
    <property type="entry name" value="MTERF_sf"/>
</dbReference>
<evidence type="ECO:0000313" key="4">
    <source>
        <dbReference type="EMBL" id="KAK1370184.1"/>
    </source>
</evidence>
<evidence type="ECO:0000256" key="3">
    <source>
        <dbReference type="ARBA" id="ARBA00022946"/>
    </source>
</evidence>
<dbReference type="GO" id="GO:0003676">
    <property type="term" value="F:nucleic acid binding"/>
    <property type="evidence" value="ECO:0007669"/>
    <property type="project" value="InterPro"/>
</dbReference>
<dbReference type="FunFam" id="1.25.70.10:FF:000001">
    <property type="entry name" value="Mitochondrial transcription termination factor-like"/>
    <property type="match status" value="1"/>
</dbReference>
<dbReference type="Pfam" id="PF02536">
    <property type="entry name" value="mTERF"/>
    <property type="match status" value="2"/>
</dbReference>
<name>A0AAD8HPH3_9APIA</name>
<proteinExistence type="inferred from homology"/>